<dbReference type="EMBL" id="JAIHOM010000116">
    <property type="protein sequence ID" value="MCW6038207.1"/>
    <property type="molecule type" value="Genomic_DNA"/>
</dbReference>
<dbReference type="SUPFAM" id="SSF56112">
    <property type="entry name" value="Protein kinase-like (PK-like)"/>
    <property type="match status" value="1"/>
</dbReference>
<dbReference type="PROSITE" id="PS00107">
    <property type="entry name" value="PROTEIN_KINASE_ATP"/>
    <property type="match status" value="1"/>
</dbReference>
<feature type="binding site" evidence="9">
    <location>
        <position position="78"/>
    </location>
    <ligand>
        <name>ATP</name>
        <dbReference type="ChEBI" id="CHEBI:30616"/>
    </ligand>
</feature>
<comment type="catalytic activity">
    <reaction evidence="8">
        <text>L-seryl-[protein] + ATP = O-phospho-L-seryl-[protein] + ADP + H(+)</text>
        <dbReference type="Rhea" id="RHEA:17989"/>
        <dbReference type="Rhea" id="RHEA-COMP:9863"/>
        <dbReference type="Rhea" id="RHEA-COMP:11604"/>
        <dbReference type="ChEBI" id="CHEBI:15378"/>
        <dbReference type="ChEBI" id="CHEBI:29999"/>
        <dbReference type="ChEBI" id="CHEBI:30616"/>
        <dbReference type="ChEBI" id="CHEBI:83421"/>
        <dbReference type="ChEBI" id="CHEBI:456216"/>
        <dbReference type="EC" id="2.7.11.1"/>
    </reaction>
</comment>
<evidence type="ECO:0000256" key="5">
    <source>
        <dbReference type="ARBA" id="ARBA00022777"/>
    </source>
</evidence>
<evidence type="ECO:0000256" key="9">
    <source>
        <dbReference type="PROSITE-ProRule" id="PRU10141"/>
    </source>
</evidence>
<evidence type="ECO:0000256" key="1">
    <source>
        <dbReference type="ARBA" id="ARBA00012513"/>
    </source>
</evidence>
<dbReference type="GO" id="GO:0004674">
    <property type="term" value="F:protein serine/threonine kinase activity"/>
    <property type="evidence" value="ECO:0007669"/>
    <property type="project" value="UniProtKB-KW"/>
</dbReference>
<keyword evidence="4 9" id="KW-0547">Nucleotide-binding</keyword>
<keyword evidence="6 9" id="KW-0067">ATP-binding</keyword>
<evidence type="ECO:0000256" key="2">
    <source>
        <dbReference type="ARBA" id="ARBA00022527"/>
    </source>
</evidence>
<evidence type="ECO:0000256" key="4">
    <source>
        <dbReference type="ARBA" id="ARBA00022741"/>
    </source>
</evidence>
<sequence length="337" mass="37516">MEILCTRPGCPKPHNVFPDLDDQNKLKTTQQKFCMTCGMPLILGGRYLPCRLLGRGGFGAAFLARDRYTTSLRLCVVKLFQPAGDPSPKQLEIALGLFQREAEVLEELGVHPQIPDSYAFFPLMVPSMGQNKEEQFFYLVQEYIDGEDLEREQAHKGIYSEGEVIEILQAILHILKFVHENNSIHRDIKPSNIMRSKEGKFYLLDFGAVKQVTTSAATPQGRSTGIYSMGFAPPEQMQGAQVYPSTDLYALACTALSLLTGKPPEDLYDSYSNDWNWRPHAPQVSDRLAAVLDRMLLPSPKSRFQSAQEVLAALQRPVAAPPPPKPAPPPPNPVQPP</sequence>
<evidence type="ECO:0000256" key="3">
    <source>
        <dbReference type="ARBA" id="ARBA00022679"/>
    </source>
</evidence>
<keyword evidence="13" id="KW-1185">Reference proteome</keyword>
<keyword evidence="5 12" id="KW-0418">Kinase</keyword>
<dbReference type="InterPro" id="IPR017441">
    <property type="entry name" value="Protein_kinase_ATP_BS"/>
</dbReference>
<feature type="non-terminal residue" evidence="12">
    <location>
        <position position="337"/>
    </location>
</feature>
<dbReference type="PANTHER" id="PTHR24363">
    <property type="entry name" value="SERINE/THREONINE PROTEIN KINASE"/>
    <property type="match status" value="1"/>
</dbReference>
<dbReference type="Proteomes" id="UP001526426">
    <property type="component" value="Unassembled WGS sequence"/>
</dbReference>
<proteinExistence type="predicted"/>
<dbReference type="Gene3D" id="1.10.510.10">
    <property type="entry name" value="Transferase(Phosphotransferase) domain 1"/>
    <property type="match status" value="1"/>
</dbReference>
<reference evidence="12 13" key="1">
    <citation type="submission" date="2021-08" db="EMBL/GenBank/DDBJ databases">
        <title>Draft genome sequence of Spirulina subsalsa with high tolerance to salinity and hype-accumulation of phycocyanin.</title>
        <authorList>
            <person name="Pei H."/>
            <person name="Jiang L."/>
        </authorList>
    </citation>
    <scope>NUCLEOTIDE SEQUENCE [LARGE SCALE GENOMIC DNA]</scope>
    <source>
        <strain evidence="12 13">FACHB-351</strain>
    </source>
</reference>
<dbReference type="PROSITE" id="PS50011">
    <property type="entry name" value="PROTEIN_KINASE_DOM"/>
    <property type="match status" value="1"/>
</dbReference>
<evidence type="ECO:0000313" key="12">
    <source>
        <dbReference type="EMBL" id="MCW6038207.1"/>
    </source>
</evidence>
<comment type="caution">
    <text evidence="12">The sequence shown here is derived from an EMBL/GenBank/DDBJ whole genome shotgun (WGS) entry which is preliminary data.</text>
</comment>
<dbReference type="Gene3D" id="3.30.200.20">
    <property type="entry name" value="Phosphorylase Kinase, domain 1"/>
    <property type="match status" value="1"/>
</dbReference>
<accession>A0ABT3L9Q2</accession>
<dbReference type="PANTHER" id="PTHR24363:SF0">
    <property type="entry name" value="SERINE_THREONINE KINASE LIKE DOMAIN CONTAINING 1"/>
    <property type="match status" value="1"/>
</dbReference>
<dbReference type="InterPro" id="IPR000719">
    <property type="entry name" value="Prot_kinase_dom"/>
</dbReference>
<dbReference type="CDD" id="cd14014">
    <property type="entry name" value="STKc_PknB_like"/>
    <property type="match status" value="1"/>
</dbReference>
<keyword evidence="2 12" id="KW-0723">Serine/threonine-protein kinase</keyword>
<organism evidence="12 13">
    <name type="scientific">Spirulina subsalsa FACHB-351</name>
    <dbReference type="NCBI Taxonomy" id="234711"/>
    <lineage>
        <taxon>Bacteria</taxon>
        <taxon>Bacillati</taxon>
        <taxon>Cyanobacteriota</taxon>
        <taxon>Cyanophyceae</taxon>
        <taxon>Spirulinales</taxon>
        <taxon>Spirulinaceae</taxon>
        <taxon>Spirulina</taxon>
    </lineage>
</organism>
<dbReference type="EC" id="2.7.11.1" evidence="1"/>
<feature type="region of interest" description="Disordered" evidence="10">
    <location>
        <begin position="314"/>
        <end position="337"/>
    </location>
</feature>
<feature type="domain" description="Protein kinase" evidence="11">
    <location>
        <begin position="47"/>
        <end position="319"/>
    </location>
</feature>
<evidence type="ECO:0000256" key="8">
    <source>
        <dbReference type="ARBA" id="ARBA00048679"/>
    </source>
</evidence>
<evidence type="ECO:0000256" key="7">
    <source>
        <dbReference type="ARBA" id="ARBA00047899"/>
    </source>
</evidence>
<dbReference type="NCBIfam" id="NF045510">
    <property type="entry name" value="4Cys_prefix_kin"/>
    <property type="match status" value="1"/>
</dbReference>
<comment type="catalytic activity">
    <reaction evidence="7">
        <text>L-threonyl-[protein] + ATP = O-phospho-L-threonyl-[protein] + ADP + H(+)</text>
        <dbReference type="Rhea" id="RHEA:46608"/>
        <dbReference type="Rhea" id="RHEA-COMP:11060"/>
        <dbReference type="Rhea" id="RHEA-COMP:11605"/>
        <dbReference type="ChEBI" id="CHEBI:15378"/>
        <dbReference type="ChEBI" id="CHEBI:30013"/>
        <dbReference type="ChEBI" id="CHEBI:30616"/>
        <dbReference type="ChEBI" id="CHEBI:61977"/>
        <dbReference type="ChEBI" id="CHEBI:456216"/>
        <dbReference type="EC" id="2.7.11.1"/>
    </reaction>
</comment>
<name>A0ABT3L9Q2_9CYAN</name>
<dbReference type="InterPro" id="IPR011009">
    <property type="entry name" value="Kinase-like_dom_sf"/>
</dbReference>
<dbReference type="SMART" id="SM00220">
    <property type="entry name" value="S_TKc"/>
    <property type="match status" value="1"/>
</dbReference>
<evidence type="ECO:0000256" key="10">
    <source>
        <dbReference type="SAM" id="MobiDB-lite"/>
    </source>
</evidence>
<evidence type="ECO:0000259" key="11">
    <source>
        <dbReference type="PROSITE" id="PS50011"/>
    </source>
</evidence>
<keyword evidence="3" id="KW-0808">Transferase</keyword>
<feature type="compositionally biased region" description="Pro residues" evidence="10">
    <location>
        <begin position="319"/>
        <end position="337"/>
    </location>
</feature>
<evidence type="ECO:0000313" key="13">
    <source>
        <dbReference type="Proteomes" id="UP001526426"/>
    </source>
</evidence>
<dbReference type="RefSeq" id="WP_265266108.1">
    <property type="nucleotide sequence ID" value="NZ_JAIHOM010000116.1"/>
</dbReference>
<evidence type="ECO:0000256" key="6">
    <source>
        <dbReference type="ARBA" id="ARBA00022840"/>
    </source>
</evidence>
<dbReference type="Pfam" id="PF00069">
    <property type="entry name" value="Pkinase"/>
    <property type="match status" value="1"/>
</dbReference>
<gene>
    <name evidence="12" type="ORF">K4A83_18295</name>
</gene>
<protein>
    <recommendedName>
        <fullName evidence="1">non-specific serine/threonine protein kinase</fullName>
        <ecNumber evidence="1">2.7.11.1</ecNumber>
    </recommendedName>
</protein>